<dbReference type="Pfam" id="PF12902">
    <property type="entry name" value="Ferritin-like"/>
    <property type="match status" value="1"/>
</dbReference>
<dbReference type="CDD" id="cd00657">
    <property type="entry name" value="Ferritin_like"/>
    <property type="match status" value="1"/>
</dbReference>
<dbReference type="PANTHER" id="PTHR34400">
    <property type="match status" value="1"/>
</dbReference>
<organism evidence="3 4">
    <name type="scientific">Pseudoduganella flava</name>
    <dbReference type="NCBI Taxonomy" id="871742"/>
    <lineage>
        <taxon>Bacteria</taxon>
        <taxon>Pseudomonadati</taxon>
        <taxon>Pseudomonadota</taxon>
        <taxon>Betaproteobacteria</taxon>
        <taxon>Burkholderiales</taxon>
        <taxon>Oxalobacteraceae</taxon>
        <taxon>Telluria group</taxon>
        <taxon>Pseudoduganella</taxon>
    </lineage>
</organism>
<feature type="region of interest" description="Disordered" evidence="1">
    <location>
        <begin position="1"/>
        <end position="69"/>
    </location>
</feature>
<gene>
    <name evidence="3" type="ORF">GO485_01520</name>
</gene>
<reference evidence="3 4" key="1">
    <citation type="submission" date="2019-12" db="EMBL/GenBank/DDBJ databases">
        <title>Draft Genome Sequences of Six Type Strains of the Genus Massilia.</title>
        <authorList>
            <person name="Miess H."/>
            <person name="Frediansyah A."/>
            <person name="Goeker M."/>
            <person name="Gross H."/>
        </authorList>
    </citation>
    <scope>NUCLEOTIDE SEQUENCE [LARGE SCALE GENOMIC DNA]</scope>
    <source>
        <strain evidence="3 4">DSM 26639</strain>
    </source>
</reference>
<accession>A0ABX6FJX1</accession>
<evidence type="ECO:0000313" key="4">
    <source>
        <dbReference type="Proteomes" id="UP000437862"/>
    </source>
</evidence>
<dbReference type="InterPro" id="IPR012347">
    <property type="entry name" value="Ferritin-like"/>
</dbReference>
<dbReference type="PANTHER" id="PTHR34400:SF4">
    <property type="entry name" value="MEMBRANE PROTEIN"/>
    <property type="match status" value="1"/>
</dbReference>
<name>A0ABX6FJX1_9BURK</name>
<dbReference type="InterPro" id="IPR009078">
    <property type="entry name" value="Ferritin-like_SF"/>
</dbReference>
<feature type="compositionally biased region" description="Basic residues" evidence="1">
    <location>
        <begin position="1"/>
        <end position="14"/>
    </location>
</feature>
<proteinExistence type="predicted"/>
<sequence length="438" mass="46996">MRCRPPATCRRRSARSSCSGWPTRGAAPARRHFGRRAPPWTTRRAPRSRCSRAARPPPPRAGSSCARCNDTRPRGAAMIRLKRSVLNRLDPQSPTVDAVCATLQSAIELEHATIPVYLYALYSLDAHKNAAIAGIIQSVVIEEMLHMVLAANVLNALGGTPVVDTPDFIPRFPGPLPGDVDSELTVHLRPFSTEQLDLFLDIEEPEHPINYKTFRSAALPEGPVTIGQFYGTIIEALGNLPAGSFANPPRHQVGPDLMREAVIVTDLASAQEALRRIVEQGEGTSRSPLEGDGGGIAHYYRFMQIKKGKALIATPGVGPVDEQYAYGGAAVPFDDTGVFPAPADPLAANYPAGGVARFQCDRFNYSYTALLKSLHALLGGDGTGDRMKGAIGLMMSLKSQAKAMMAAIPNPAFHTGPSFEYLDAAPVERPRGTAARAG</sequence>
<evidence type="ECO:0000256" key="1">
    <source>
        <dbReference type="SAM" id="MobiDB-lite"/>
    </source>
</evidence>
<dbReference type="SUPFAM" id="SSF47240">
    <property type="entry name" value="Ferritin-like"/>
    <property type="match status" value="1"/>
</dbReference>
<evidence type="ECO:0000259" key="2">
    <source>
        <dbReference type="Pfam" id="PF12902"/>
    </source>
</evidence>
<dbReference type="EMBL" id="CP046904">
    <property type="protein sequence ID" value="QGZ37854.1"/>
    <property type="molecule type" value="Genomic_DNA"/>
</dbReference>
<dbReference type="InterPro" id="IPR026820">
    <property type="entry name" value="VioB/RebD_dom"/>
</dbReference>
<feature type="domain" description="Iminophenyl-pyruvate dimer synthase" evidence="2">
    <location>
        <begin position="103"/>
        <end position="306"/>
    </location>
</feature>
<protein>
    <recommendedName>
        <fullName evidence="2">Iminophenyl-pyruvate dimer synthase domain-containing protein</fullName>
    </recommendedName>
</protein>
<keyword evidence="4" id="KW-1185">Reference proteome</keyword>
<dbReference type="Gene3D" id="1.20.1260.10">
    <property type="match status" value="1"/>
</dbReference>
<dbReference type="Proteomes" id="UP000437862">
    <property type="component" value="Chromosome"/>
</dbReference>
<evidence type="ECO:0000313" key="3">
    <source>
        <dbReference type="EMBL" id="QGZ37854.1"/>
    </source>
</evidence>